<dbReference type="NCBIfam" id="NF047352">
    <property type="entry name" value="P_loop_sacsin"/>
    <property type="match status" value="1"/>
</dbReference>
<evidence type="ECO:0000313" key="2">
    <source>
        <dbReference type="EMBL" id="MBB5101229.1"/>
    </source>
</evidence>
<evidence type="ECO:0008006" key="6">
    <source>
        <dbReference type="Google" id="ProtNLM"/>
    </source>
</evidence>
<dbReference type="EMBL" id="CP023690">
    <property type="protein sequence ID" value="QEV58010.1"/>
    <property type="molecule type" value="Genomic_DNA"/>
</dbReference>
<accession>A0A5P2X4P3</accession>
<sequence length="1802" mass="195627">MTDHAHGARLRDYALKVLHEWQLAPTWQPGLQLRAASLSNARDYAGRFLLELLQNAHDAHPKDRGDGRVHVLLDEDEGEAGTLYVANGGTPFTWSRVEAVCKFARSDKAIGEGIGNKGVGFRSVLQITEAPEIYSAASEGRGPGPLDGYCFRFARRGDLVELLQDEATARKAHGELPPFQVPFPVTEVPGACAELAALGYVTVVRLPLRGAAALDEVRLRLRELAEAKAPVMLFLDRLARLTLEWRAEGEVRQVHELARAEEPFAVRAEEPVEPGARPPRPADGGADVALAQVGLAGTGEFLLARGLVAPERLRRTVAEATGLGLLDDAWLEWSEPAVIEIAVPLAAGKARRGRTYTFLPLGDGAAAPLAAHVNAPFFTKMDRTGLDAEHPLNAMLFDALAETCLAAAERLRAAGDARLRRIAVDLVSWETGKRKAGLLVTAARRVHGRELADVPLVPVLAADGAPPHTAWAAPRHAVLWPEHDLAVLTARRAHDAGAVVADPDAGGERLKRLASVCKALGCPWEPAPEALAAHVERMIATLPLPGPGDPVEIWDDVYDDMAALFQDDGTVLRGRRLLLADDGTLRHANGEARPDGRGGRRARREAFFQPVRGDLGGDGDALSVPAVLGKRLFSLHPGLTWTDRERHIRRQPARFFLEHAGLVRPFDVKGLLEHVRRALAESKDRKLRDQALRFVFRLWRARRATSGMAVGSLGLYVPSAEGAPIRAGQAVLGRGWDGACGDDLVVVVEAGQEASPSLKRLARRLTAPPEAFLRRGESAQEWREFLLEAGVSEGLSPVYATKAVRREYGQDLVTSRLVRMASVPPGVAAQWEPHVARPSSGAWYPQTPYEGSPAFWLPGQEVVGRLGESARLAYARLVLRGLADWTDRYFTSTWTSAGSRRDDRERVRTPLAAFLREQPWLPVRGRGRTVRFVRPADAWYCPPGLDEEPLYAPGVDRRVRPLIEPQQTGVRMRSLGLPTWDDPRDSARLVAALGRLVADGEVGGDDRPAAQRANERAWKHLVEQASRELPGDARVLAEAGERLIAVRLSDLGGSSPGAERPEADADRPDSVLYVSGERESLTARLVREMGRPLLVVPGVAAEAAARLGRGRADAVRHVDDAAFSVTVDGELVNAAALGEPLVEELPWLTLAVGVLADHVAEGPRPSDAELAGLTAAVRRVRLHRYRTWEIALDGRPVTMPGRLGGVLPLPDAKHPLLLTRDAEPGWAETARLAPALADLLGHRDFGIRLRLAALHLASCHADPRTPAPDELADALGVTRSQVDETSRRVDGAVGGVLERCFPLLVHLLGPAAAQDLTVPPPRDTREFQTALDGCADELPLPPEEFVRLARTARDLDELRLLLDIDFAALNDTLRTLPGPGPVSHAEAHEEAVRGHLDLHRKALVNRLRWAALDAFDACEPLPAWPALRSLDWITAPEAWAYTVDTAEPPLIEAHVEEQLALRLGAPAPREGEHLPPVDQVRSGNRRAVVGAVADLVALVEAAGHPLPEPLAAANPAEAVTDRLDASGALDFRLLAPDDVVGRLAALGHWPDGMPATVALDAHGLTAAALDRVRNAAEHERRERERRSRTLSVGGRDIDLRTDDLTDLTATLQRALDRDGIPGLGGGRVAFTRPQELPPARRPSGGGRRGTAGRRGGADAGLSPAQRDAIGYMGEWYAYHWLCRGYPEAADETSWVSTNRRRLFPGSAGDDGLGYDFEVGSGKRPLMFEVKATQGDGGRLDLGESEVRAAQRHAGNDRWRLLVVTCVLEPERVGVRMLPNPFGRRGRGRYREEGGALRFSYRW</sequence>
<keyword evidence="5" id="KW-1185">Reference proteome</keyword>
<dbReference type="Proteomes" id="UP000326505">
    <property type="component" value="Chromosome"/>
</dbReference>
<feature type="region of interest" description="Disordered" evidence="1">
    <location>
        <begin position="1622"/>
        <end position="1663"/>
    </location>
</feature>
<dbReference type="EMBL" id="JACHJD010000001">
    <property type="protein sequence ID" value="MBB5101229.1"/>
    <property type="molecule type" value="Genomic_DNA"/>
</dbReference>
<dbReference type="RefSeq" id="WP_150509212.1">
    <property type="nucleotide sequence ID" value="NZ_BMSQ01000003.1"/>
</dbReference>
<proteinExistence type="predicted"/>
<evidence type="ECO:0000313" key="4">
    <source>
        <dbReference type="Proteomes" id="UP000326505"/>
    </source>
</evidence>
<dbReference type="SUPFAM" id="SSF55874">
    <property type="entry name" value="ATPase domain of HSP90 chaperone/DNA topoisomerase II/histidine kinase"/>
    <property type="match status" value="1"/>
</dbReference>
<dbReference type="Proteomes" id="UP000549009">
    <property type="component" value="Unassembled WGS sequence"/>
</dbReference>
<reference evidence="2 5" key="2">
    <citation type="submission" date="2020-08" db="EMBL/GenBank/DDBJ databases">
        <title>Genomic Encyclopedia of Type Strains, Phase III (KMG-III): the genomes of soil and plant-associated and newly described type strains.</title>
        <authorList>
            <person name="Whitman W."/>
        </authorList>
    </citation>
    <scope>NUCLEOTIDE SEQUENCE [LARGE SCALE GENOMIC DNA]</scope>
    <source>
        <strain evidence="2 5">CECT 3146</strain>
    </source>
</reference>
<name>A0A5P2X4P3_STRST</name>
<dbReference type="OrthoDB" id="9776021at2"/>
<dbReference type="PANTHER" id="PTHR32387:SF0">
    <property type="entry name" value="PROTEIN NO VEIN"/>
    <property type="match status" value="1"/>
</dbReference>
<dbReference type="KEGG" id="sspb:CP982_04195"/>
<dbReference type="InterPro" id="IPR052957">
    <property type="entry name" value="Auxin_embryo_med"/>
</dbReference>
<dbReference type="InterPro" id="IPR036890">
    <property type="entry name" value="HATPase_C_sf"/>
</dbReference>
<gene>
    <name evidence="3" type="ORF">CP982_04195</name>
    <name evidence="2" type="ORF">FHS40_000282</name>
</gene>
<organism evidence="3 4">
    <name type="scientific">Streptomyces spectabilis</name>
    <dbReference type="NCBI Taxonomy" id="68270"/>
    <lineage>
        <taxon>Bacteria</taxon>
        <taxon>Bacillati</taxon>
        <taxon>Actinomycetota</taxon>
        <taxon>Actinomycetes</taxon>
        <taxon>Kitasatosporales</taxon>
        <taxon>Streptomycetaceae</taxon>
        <taxon>Streptomyces</taxon>
    </lineage>
</organism>
<dbReference type="PANTHER" id="PTHR32387">
    <property type="entry name" value="WU:FJ29H11"/>
    <property type="match status" value="1"/>
</dbReference>
<dbReference type="Gene3D" id="3.30.565.10">
    <property type="entry name" value="Histidine kinase-like ATPase, C-terminal domain"/>
    <property type="match status" value="1"/>
</dbReference>
<evidence type="ECO:0000313" key="3">
    <source>
        <dbReference type="EMBL" id="QEV58010.1"/>
    </source>
</evidence>
<reference evidence="3 4" key="1">
    <citation type="submission" date="2017-09" db="EMBL/GenBank/DDBJ databases">
        <authorList>
            <person name="Lee N."/>
            <person name="Cho B.-K."/>
        </authorList>
    </citation>
    <scope>NUCLEOTIDE SEQUENCE [LARGE SCALE GENOMIC DNA]</scope>
    <source>
        <strain evidence="3 4">ATCC 27465</strain>
    </source>
</reference>
<feature type="compositionally biased region" description="Gly residues" evidence="1">
    <location>
        <begin position="1643"/>
        <end position="1658"/>
    </location>
</feature>
<evidence type="ECO:0000256" key="1">
    <source>
        <dbReference type="SAM" id="MobiDB-lite"/>
    </source>
</evidence>
<protein>
    <recommendedName>
        <fullName evidence="6">DUF3883 domain-containing protein</fullName>
    </recommendedName>
</protein>
<evidence type="ECO:0000313" key="5">
    <source>
        <dbReference type="Proteomes" id="UP000549009"/>
    </source>
</evidence>